<evidence type="ECO:0000313" key="2">
    <source>
        <dbReference type="EMBL" id="EDW40009.1"/>
    </source>
</evidence>
<evidence type="ECO:0000256" key="1">
    <source>
        <dbReference type="SAM" id="MobiDB-lite"/>
    </source>
</evidence>
<name>B4HDA2_DROPE</name>
<feature type="region of interest" description="Disordered" evidence="1">
    <location>
        <begin position="1"/>
        <end position="21"/>
    </location>
</feature>
<dbReference type="HOGENOM" id="CLU_2690448_0_0_1"/>
<dbReference type="Proteomes" id="UP000008744">
    <property type="component" value="Unassembled WGS sequence"/>
</dbReference>
<dbReference type="EMBL" id="CH479920">
    <property type="protein sequence ID" value="EDW40009.1"/>
    <property type="molecule type" value="Genomic_DNA"/>
</dbReference>
<accession>B4HDA2</accession>
<reference evidence="2 3" key="1">
    <citation type="journal article" date="2007" name="Nature">
        <title>Evolution of genes and genomes on the Drosophila phylogeny.</title>
        <authorList>
            <consortium name="Drosophila 12 Genomes Consortium"/>
            <person name="Clark A.G."/>
            <person name="Eisen M.B."/>
            <person name="Smith D.R."/>
            <person name="Bergman C.M."/>
            <person name="Oliver B."/>
            <person name="Markow T.A."/>
            <person name="Kaufman T.C."/>
            <person name="Kellis M."/>
            <person name="Gelbart W."/>
            <person name="Iyer V.N."/>
            <person name="Pollard D.A."/>
            <person name="Sackton T.B."/>
            <person name="Larracuente A.M."/>
            <person name="Singh N.D."/>
            <person name="Abad J.P."/>
            <person name="Abt D.N."/>
            <person name="Adryan B."/>
            <person name="Aguade M."/>
            <person name="Akashi H."/>
            <person name="Anderson W.W."/>
            <person name="Aquadro C.F."/>
            <person name="Ardell D.H."/>
            <person name="Arguello R."/>
            <person name="Artieri C.G."/>
            <person name="Barbash D.A."/>
            <person name="Barker D."/>
            <person name="Barsanti P."/>
            <person name="Batterham P."/>
            <person name="Batzoglou S."/>
            <person name="Begun D."/>
            <person name="Bhutkar A."/>
            <person name="Blanco E."/>
            <person name="Bosak S.A."/>
            <person name="Bradley R.K."/>
            <person name="Brand A.D."/>
            <person name="Brent M.R."/>
            <person name="Brooks A.N."/>
            <person name="Brown R.H."/>
            <person name="Butlin R.K."/>
            <person name="Caggese C."/>
            <person name="Calvi B.R."/>
            <person name="Bernardo de Carvalho A."/>
            <person name="Caspi A."/>
            <person name="Castrezana S."/>
            <person name="Celniker S.E."/>
            <person name="Chang J.L."/>
            <person name="Chapple C."/>
            <person name="Chatterji S."/>
            <person name="Chinwalla A."/>
            <person name="Civetta A."/>
            <person name="Clifton S.W."/>
            <person name="Comeron J.M."/>
            <person name="Costello J.C."/>
            <person name="Coyne J.A."/>
            <person name="Daub J."/>
            <person name="David R.G."/>
            <person name="Delcher A.L."/>
            <person name="Delehaunty K."/>
            <person name="Do C.B."/>
            <person name="Ebling H."/>
            <person name="Edwards K."/>
            <person name="Eickbush T."/>
            <person name="Evans J.D."/>
            <person name="Filipski A."/>
            <person name="Findeiss S."/>
            <person name="Freyhult E."/>
            <person name="Fulton L."/>
            <person name="Fulton R."/>
            <person name="Garcia A.C."/>
            <person name="Gardiner A."/>
            <person name="Garfield D.A."/>
            <person name="Garvin B.E."/>
            <person name="Gibson G."/>
            <person name="Gilbert D."/>
            <person name="Gnerre S."/>
            <person name="Godfrey J."/>
            <person name="Good R."/>
            <person name="Gotea V."/>
            <person name="Gravely B."/>
            <person name="Greenberg A.J."/>
            <person name="Griffiths-Jones S."/>
            <person name="Gross S."/>
            <person name="Guigo R."/>
            <person name="Gustafson E.A."/>
            <person name="Haerty W."/>
            <person name="Hahn M.W."/>
            <person name="Halligan D.L."/>
            <person name="Halpern A.L."/>
            <person name="Halter G.M."/>
            <person name="Han M.V."/>
            <person name="Heger A."/>
            <person name="Hillier L."/>
            <person name="Hinrichs A.S."/>
            <person name="Holmes I."/>
            <person name="Hoskins R.A."/>
            <person name="Hubisz M.J."/>
            <person name="Hultmark D."/>
            <person name="Huntley M.A."/>
            <person name="Jaffe D.B."/>
            <person name="Jagadeeshan S."/>
            <person name="Jeck W.R."/>
            <person name="Johnson J."/>
            <person name="Jones C.D."/>
            <person name="Jordan W.C."/>
            <person name="Karpen G.H."/>
            <person name="Kataoka E."/>
            <person name="Keightley P.D."/>
            <person name="Kheradpour P."/>
            <person name="Kirkness E.F."/>
            <person name="Koerich L.B."/>
            <person name="Kristiansen K."/>
            <person name="Kudrna D."/>
            <person name="Kulathinal R.J."/>
            <person name="Kumar S."/>
            <person name="Kwok R."/>
            <person name="Lander E."/>
            <person name="Langley C.H."/>
            <person name="Lapoint R."/>
            <person name="Lazzaro B.P."/>
            <person name="Lee S.J."/>
            <person name="Levesque L."/>
            <person name="Li R."/>
            <person name="Lin C.F."/>
            <person name="Lin M.F."/>
            <person name="Lindblad-Toh K."/>
            <person name="Llopart A."/>
            <person name="Long M."/>
            <person name="Low L."/>
            <person name="Lozovsky E."/>
            <person name="Lu J."/>
            <person name="Luo M."/>
            <person name="Machado C.A."/>
            <person name="Makalowski W."/>
            <person name="Marzo M."/>
            <person name="Matsuda M."/>
            <person name="Matzkin L."/>
            <person name="McAllister B."/>
            <person name="McBride C.S."/>
            <person name="McKernan B."/>
            <person name="McKernan K."/>
            <person name="Mendez-Lago M."/>
            <person name="Minx P."/>
            <person name="Mollenhauer M.U."/>
            <person name="Montooth K."/>
            <person name="Mount S.M."/>
            <person name="Mu X."/>
            <person name="Myers E."/>
            <person name="Negre B."/>
            <person name="Newfeld S."/>
            <person name="Nielsen R."/>
            <person name="Noor M.A."/>
            <person name="O'Grady P."/>
            <person name="Pachter L."/>
            <person name="Papaceit M."/>
            <person name="Parisi M.J."/>
            <person name="Parisi M."/>
            <person name="Parts L."/>
            <person name="Pedersen J.S."/>
            <person name="Pesole G."/>
            <person name="Phillippy A.M."/>
            <person name="Ponting C.P."/>
            <person name="Pop M."/>
            <person name="Porcelli D."/>
            <person name="Powell J.R."/>
            <person name="Prohaska S."/>
            <person name="Pruitt K."/>
            <person name="Puig M."/>
            <person name="Quesneville H."/>
            <person name="Ram K.R."/>
            <person name="Rand D."/>
            <person name="Rasmussen M.D."/>
            <person name="Reed L.K."/>
            <person name="Reenan R."/>
            <person name="Reily A."/>
            <person name="Remington K.A."/>
            <person name="Rieger T.T."/>
            <person name="Ritchie M.G."/>
            <person name="Robin C."/>
            <person name="Rogers Y.H."/>
            <person name="Rohde C."/>
            <person name="Rozas J."/>
            <person name="Rubenfield M.J."/>
            <person name="Ruiz A."/>
            <person name="Russo S."/>
            <person name="Salzberg S.L."/>
            <person name="Sanchez-Gracia A."/>
            <person name="Saranga D.J."/>
            <person name="Sato H."/>
            <person name="Schaeffer S.W."/>
            <person name="Schatz M.C."/>
            <person name="Schlenke T."/>
            <person name="Schwartz R."/>
            <person name="Segarra C."/>
            <person name="Singh R.S."/>
            <person name="Sirot L."/>
            <person name="Sirota M."/>
            <person name="Sisneros N.B."/>
            <person name="Smith C.D."/>
            <person name="Smith T.F."/>
            <person name="Spieth J."/>
            <person name="Stage D.E."/>
            <person name="Stark A."/>
            <person name="Stephan W."/>
            <person name="Strausberg R.L."/>
            <person name="Strempel S."/>
            <person name="Sturgill D."/>
            <person name="Sutton G."/>
            <person name="Sutton G.G."/>
            <person name="Tao W."/>
            <person name="Teichmann S."/>
            <person name="Tobari Y.N."/>
            <person name="Tomimura Y."/>
            <person name="Tsolas J.M."/>
            <person name="Valente V.L."/>
            <person name="Venter E."/>
            <person name="Venter J.C."/>
            <person name="Vicario S."/>
            <person name="Vieira F.G."/>
            <person name="Vilella A.J."/>
            <person name="Villasante A."/>
            <person name="Walenz B."/>
            <person name="Wang J."/>
            <person name="Wasserman M."/>
            <person name="Watts T."/>
            <person name="Wilson D."/>
            <person name="Wilson R.K."/>
            <person name="Wing R.A."/>
            <person name="Wolfner M.F."/>
            <person name="Wong A."/>
            <person name="Wong G.K."/>
            <person name="Wu C.I."/>
            <person name="Wu G."/>
            <person name="Yamamoto D."/>
            <person name="Yang H.P."/>
            <person name="Yang S.P."/>
            <person name="Yorke J.A."/>
            <person name="Yoshida K."/>
            <person name="Zdobnov E."/>
            <person name="Zhang P."/>
            <person name="Zhang Y."/>
            <person name="Zimin A.V."/>
            <person name="Baldwin J."/>
            <person name="Abdouelleil A."/>
            <person name="Abdulkadir J."/>
            <person name="Abebe A."/>
            <person name="Abera B."/>
            <person name="Abreu J."/>
            <person name="Acer S.C."/>
            <person name="Aftuck L."/>
            <person name="Alexander A."/>
            <person name="An P."/>
            <person name="Anderson E."/>
            <person name="Anderson S."/>
            <person name="Arachi H."/>
            <person name="Azer M."/>
            <person name="Bachantsang P."/>
            <person name="Barry A."/>
            <person name="Bayul T."/>
            <person name="Berlin A."/>
            <person name="Bessette D."/>
            <person name="Bloom T."/>
            <person name="Blye J."/>
            <person name="Boguslavskiy L."/>
            <person name="Bonnet C."/>
            <person name="Boukhgalter B."/>
            <person name="Bourzgui I."/>
            <person name="Brown A."/>
            <person name="Cahill P."/>
            <person name="Channer S."/>
            <person name="Cheshatsang Y."/>
            <person name="Chuda L."/>
            <person name="Citroen M."/>
            <person name="Collymore A."/>
            <person name="Cooke P."/>
            <person name="Costello M."/>
            <person name="D'Aco K."/>
            <person name="Daza R."/>
            <person name="De Haan G."/>
            <person name="DeGray S."/>
            <person name="DeMaso C."/>
            <person name="Dhargay N."/>
            <person name="Dooley K."/>
            <person name="Dooley E."/>
            <person name="Doricent M."/>
            <person name="Dorje P."/>
            <person name="Dorjee K."/>
            <person name="Dupes A."/>
            <person name="Elong R."/>
            <person name="Falk J."/>
            <person name="Farina A."/>
            <person name="Faro S."/>
            <person name="Ferguson D."/>
            <person name="Fisher S."/>
            <person name="Foley C.D."/>
            <person name="Franke A."/>
            <person name="Friedrich D."/>
            <person name="Gadbois L."/>
            <person name="Gearin G."/>
            <person name="Gearin C.R."/>
            <person name="Giannoukos G."/>
            <person name="Goode T."/>
            <person name="Graham J."/>
            <person name="Grandbois E."/>
            <person name="Grewal S."/>
            <person name="Gyaltsen K."/>
            <person name="Hafez N."/>
            <person name="Hagos B."/>
            <person name="Hall J."/>
            <person name="Henson C."/>
            <person name="Hollinger A."/>
            <person name="Honan T."/>
            <person name="Huard M.D."/>
            <person name="Hughes L."/>
            <person name="Hurhula B."/>
            <person name="Husby M.E."/>
            <person name="Kamat A."/>
            <person name="Kanga B."/>
            <person name="Kashin S."/>
            <person name="Khazanovich D."/>
            <person name="Kisner P."/>
            <person name="Lance K."/>
            <person name="Lara M."/>
            <person name="Lee W."/>
            <person name="Lennon N."/>
            <person name="Letendre F."/>
            <person name="LeVine R."/>
            <person name="Lipovsky A."/>
            <person name="Liu X."/>
            <person name="Liu J."/>
            <person name="Liu S."/>
            <person name="Lokyitsang T."/>
            <person name="Lokyitsang Y."/>
            <person name="Lubonja R."/>
            <person name="Lui A."/>
            <person name="MacDonald P."/>
            <person name="Magnisalis V."/>
            <person name="Maru K."/>
            <person name="Matthews C."/>
            <person name="McCusker W."/>
            <person name="McDonough S."/>
            <person name="Mehta T."/>
            <person name="Meldrim J."/>
            <person name="Meneus L."/>
            <person name="Mihai O."/>
            <person name="Mihalev A."/>
            <person name="Mihova T."/>
            <person name="Mittelman R."/>
            <person name="Mlenga V."/>
            <person name="Montmayeur A."/>
            <person name="Mulrain L."/>
            <person name="Navidi A."/>
            <person name="Naylor J."/>
            <person name="Negash T."/>
            <person name="Nguyen T."/>
            <person name="Nguyen N."/>
            <person name="Nicol R."/>
            <person name="Norbu C."/>
            <person name="Norbu N."/>
            <person name="Novod N."/>
            <person name="O'Neill B."/>
            <person name="Osman S."/>
            <person name="Markiewicz E."/>
            <person name="Oyono O.L."/>
            <person name="Patti C."/>
            <person name="Phunkhang P."/>
            <person name="Pierre F."/>
            <person name="Priest M."/>
            <person name="Raghuraman S."/>
            <person name="Rege F."/>
            <person name="Reyes R."/>
            <person name="Rise C."/>
            <person name="Rogov P."/>
            <person name="Ross K."/>
            <person name="Ryan E."/>
            <person name="Settipalli S."/>
            <person name="Shea T."/>
            <person name="Sherpa N."/>
            <person name="Shi L."/>
            <person name="Shih D."/>
            <person name="Sparrow T."/>
            <person name="Spaulding J."/>
            <person name="Stalker J."/>
            <person name="Stange-Thomann N."/>
            <person name="Stavropoulos S."/>
            <person name="Stone C."/>
            <person name="Strader C."/>
            <person name="Tesfaye S."/>
            <person name="Thomson T."/>
            <person name="Thoulutsang Y."/>
            <person name="Thoulutsang D."/>
            <person name="Topham K."/>
            <person name="Topping I."/>
            <person name="Tsamla T."/>
            <person name="Vassiliev H."/>
            <person name="Vo A."/>
            <person name="Wangchuk T."/>
            <person name="Wangdi T."/>
            <person name="Weiand M."/>
            <person name="Wilkinson J."/>
            <person name="Wilson A."/>
            <person name="Yadav S."/>
            <person name="Young G."/>
            <person name="Yu Q."/>
            <person name="Zembek L."/>
            <person name="Zhong D."/>
            <person name="Zimmer A."/>
            <person name="Zwirko Z."/>
            <person name="Jaffe D.B."/>
            <person name="Alvarez P."/>
            <person name="Brockman W."/>
            <person name="Butler J."/>
            <person name="Chin C."/>
            <person name="Gnerre S."/>
            <person name="Grabherr M."/>
            <person name="Kleber M."/>
            <person name="Mauceli E."/>
            <person name="MacCallum I."/>
        </authorList>
    </citation>
    <scope>NUCLEOTIDE SEQUENCE [LARGE SCALE GENOMIC DNA]</scope>
    <source>
        <strain evidence="3">MSH-3 / Tucson 14011-0111.49</strain>
    </source>
</reference>
<protein>
    <submittedName>
        <fullName evidence="2">GL10257</fullName>
    </submittedName>
</protein>
<gene>
    <name evidence="2" type="primary">Dper\GL10257</name>
    <name evidence="2" type="ORF">Dper_GL10257</name>
</gene>
<proteinExistence type="predicted"/>
<evidence type="ECO:0000313" key="3">
    <source>
        <dbReference type="Proteomes" id="UP000008744"/>
    </source>
</evidence>
<feature type="compositionally biased region" description="Basic and acidic residues" evidence="1">
    <location>
        <begin position="1"/>
        <end position="11"/>
    </location>
</feature>
<dbReference type="AlphaFoldDB" id="B4HDA2"/>
<organism evidence="3">
    <name type="scientific">Drosophila persimilis</name>
    <name type="common">Fruit fly</name>
    <dbReference type="NCBI Taxonomy" id="7234"/>
    <lineage>
        <taxon>Eukaryota</taxon>
        <taxon>Metazoa</taxon>
        <taxon>Ecdysozoa</taxon>
        <taxon>Arthropoda</taxon>
        <taxon>Hexapoda</taxon>
        <taxon>Insecta</taxon>
        <taxon>Pterygota</taxon>
        <taxon>Neoptera</taxon>
        <taxon>Endopterygota</taxon>
        <taxon>Diptera</taxon>
        <taxon>Brachycera</taxon>
        <taxon>Muscomorpha</taxon>
        <taxon>Ephydroidea</taxon>
        <taxon>Drosophilidae</taxon>
        <taxon>Drosophila</taxon>
        <taxon>Sophophora</taxon>
    </lineage>
</organism>
<keyword evidence="3" id="KW-1185">Reference proteome</keyword>
<sequence length="74" mass="7877">MQLGKAGEHTPRPSSDPAEPGAIPSLLFDSLAMLLEVLCPLSVEVLCQTKLLLELLGRTLLCSEALLSHIDALP</sequence>